<protein>
    <recommendedName>
        <fullName evidence="3">BZIP domain-containing protein</fullName>
    </recommendedName>
</protein>
<dbReference type="EMBL" id="JAUEPP010000008">
    <property type="protein sequence ID" value="KAK3338032.1"/>
    <property type="molecule type" value="Genomic_DNA"/>
</dbReference>
<organism evidence="4 5">
    <name type="scientific">Neurospora tetraspora</name>
    <dbReference type="NCBI Taxonomy" id="94610"/>
    <lineage>
        <taxon>Eukaryota</taxon>
        <taxon>Fungi</taxon>
        <taxon>Dikarya</taxon>
        <taxon>Ascomycota</taxon>
        <taxon>Pezizomycotina</taxon>
        <taxon>Sordariomycetes</taxon>
        <taxon>Sordariomycetidae</taxon>
        <taxon>Sordariales</taxon>
        <taxon>Sordariaceae</taxon>
        <taxon>Neurospora</taxon>
    </lineage>
</organism>
<feature type="coiled-coil region" evidence="1">
    <location>
        <begin position="215"/>
        <end position="266"/>
    </location>
</feature>
<reference evidence="4" key="2">
    <citation type="submission" date="2023-06" db="EMBL/GenBank/DDBJ databases">
        <authorList>
            <consortium name="Lawrence Berkeley National Laboratory"/>
            <person name="Haridas S."/>
            <person name="Hensen N."/>
            <person name="Bonometti L."/>
            <person name="Westerberg I."/>
            <person name="Brannstrom I.O."/>
            <person name="Guillou S."/>
            <person name="Cros-Aarteil S."/>
            <person name="Calhoun S."/>
            <person name="Kuo A."/>
            <person name="Mondo S."/>
            <person name="Pangilinan J."/>
            <person name="Riley R."/>
            <person name="Labutti K."/>
            <person name="Andreopoulos B."/>
            <person name="Lipzen A."/>
            <person name="Chen C."/>
            <person name="Yanf M."/>
            <person name="Daum C."/>
            <person name="Ng V."/>
            <person name="Clum A."/>
            <person name="Steindorff A."/>
            <person name="Ohm R."/>
            <person name="Martin F."/>
            <person name="Silar P."/>
            <person name="Natvig D."/>
            <person name="Lalanne C."/>
            <person name="Gautier V."/>
            <person name="Ament-Velasquez S.L."/>
            <person name="Kruys A."/>
            <person name="Hutchinson M.I."/>
            <person name="Powell A.J."/>
            <person name="Barry K."/>
            <person name="Miller A.N."/>
            <person name="Grigoriev I.V."/>
            <person name="Debuchy R."/>
            <person name="Gladieux P."/>
            <person name="Thoren M.H."/>
            <person name="Johannesson H."/>
        </authorList>
    </citation>
    <scope>NUCLEOTIDE SEQUENCE</scope>
    <source>
        <strain evidence="4">CBS 560.94</strain>
    </source>
</reference>
<evidence type="ECO:0000256" key="2">
    <source>
        <dbReference type="SAM" id="MobiDB-lite"/>
    </source>
</evidence>
<dbReference type="RefSeq" id="XP_062677483.1">
    <property type="nucleotide sequence ID" value="XM_062823298.1"/>
</dbReference>
<feature type="compositionally biased region" description="Polar residues" evidence="2">
    <location>
        <begin position="494"/>
        <end position="513"/>
    </location>
</feature>
<dbReference type="GO" id="GO:0003700">
    <property type="term" value="F:DNA-binding transcription factor activity"/>
    <property type="evidence" value="ECO:0007669"/>
    <property type="project" value="InterPro"/>
</dbReference>
<accession>A0AAE0J6X3</accession>
<proteinExistence type="predicted"/>
<dbReference type="AlphaFoldDB" id="A0AAE0J6X3"/>
<evidence type="ECO:0000256" key="1">
    <source>
        <dbReference type="SAM" id="Coils"/>
    </source>
</evidence>
<sequence>MTAANQENPDPRDQEDGAEGQSQKGGKSRPLGPRPGSGVNKRTTKSSAKGGRGKKSLLRRSLDPDNNMNPNILFVSTPADTPSPFPESTPLQSDADAKYEGERARNNQSAKRSRIRKALYVVELDNAVTGYEYNFKLFYKMYKEAKQKLIDHGLGGDLPPDPPIWVRKPIPVGQDVDTQEYRKKLETAVESGELVPLGLDFAESVALQVGKTTGSAQQTEEAKALQDAKEKYEKTAKQEDKYAEELQDMEKKMQELQHKLWEVQHNRQSLGNVVDRYQARVSGQPGDNNAGPSALQGNGVNLPYRPLVPETAHLPQRLQKMASQGRKERTLEELAASWPVRSCLENHQMMMDMDQNPLEPKMEQAGEVRLDHLPVPTFDGYPDQGQQHQAEHNHPPNPDFGQWCQAQGDPNFLGYSNASGNPDAVPAGNFNEYPWPGEGVDFTGESHLMGGDGHLPGTGHDAVLPHTSQPLSPSICFADLQLSPEMGNMFMDTGEQSSGDQNQGNYHGSYGQQTDQFNQFY</sequence>
<feature type="region of interest" description="Disordered" evidence="2">
    <location>
        <begin position="1"/>
        <end position="112"/>
    </location>
</feature>
<feature type="domain" description="BZIP" evidence="3">
    <location>
        <begin position="103"/>
        <end position="116"/>
    </location>
</feature>
<gene>
    <name evidence="4" type="ORF">B0H65DRAFT_310974</name>
</gene>
<dbReference type="CDD" id="cd14686">
    <property type="entry name" value="bZIP"/>
    <property type="match status" value="1"/>
</dbReference>
<evidence type="ECO:0000313" key="5">
    <source>
        <dbReference type="Proteomes" id="UP001278500"/>
    </source>
</evidence>
<dbReference type="PANTHER" id="PTHR13690">
    <property type="entry name" value="TRANSCRIPTION FACTOR POSF21-RELATED"/>
    <property type="match status" value="1"/>
</dbReference>
<comment type="caution">
    <text evidence="4">The sequence shown here is derived from an EMBL/GenBank/DDBJ whole genome shotgun (WGS) entry which is preliminary data.</text>
</comment>
<name>A0AAE0J6X3_9PEZI</name>
<reference evidence="4" key="1">
    <citation type="journal article" date="2023" name="Mol. Phylogenet. Evol.">
        <title>Genome-scale phylogeny and comparative genomics of the fungal order Sordariales.</title>
        <authorList>
            <person name="Hensen N."/>
            <person name="Bonometti L."/>
            <person name="Westerberg I."/>
            <person name="Brannstrom I.O."/>
            <person name="Guillou S."/>
            <person name="Cros-Aarteil S."/>
            <person name="Calhoun S."/>
            <person name="Haridas S."/>
            <person name="Kuo A."/>
            <person name="Mondo S."/>
            <person name="Pangilinan J."/>
            <person name="Riley R."/>
            <person name="LaButti K."/>
            <person name="Andreopoulos B."/>
            <person name="Lipzen A."/>
            <person name="Chen C."/>
            <person name="Yan M."/>
            <person name="Daum C."/>
            <person name="Ng V."/>
            <person name="Clum A."/>
            <person name="Steindorff A."/>
            <person name="Ohm R.A."/>
            <person name="Martin F."/>
            <person name="Silar P."/>
            <person name="Natvig D.O."/>
            <person name="Lalanne C."/>
            <person name="Gautier V."/>
            <person name="Ament-Velasquez S.L."/>
            <person name="Kruys A."/>
            <person name="Hutchinson M.I."/>
            <person name="Powell A.J."/>
            <person name="Barry K."/>
            <person name="Miller A.N."/>
            <person name="Grigoriev I.V."/>
            <person name="Debuchy R."/>
            <person name="Gladieux P."/>
            <person name="Hiltunen Thoren M."/>
            <person name="Johannesson H."/>
        </authorList>
    </citation>
    <scope>NUCLEOTIDE SEQUENCE</scope>
    <source>
        <strain evidence="4">CBS 560.94</strain>
    </source>
</reference>
<keyword evidence="5" id="KW-1185">Reference proteome</keyword>
<evidence type="ECO:0000313" key="4">
    <source>
        <dbReference type="EMBL" id="KAK3338032.1"/>
    </source>
</evidence>
<dbReference type="PANTHER" id="PTHR13690:SF124">
    <property type="entry name" value="TRANSCRIPTION FACTOR RF2A"/>
    <property type="match status" value="1"/>
</dbReference>
<evidence type="ECO:0000259" key="3">
    <source>
        <dbReference type="PROSITE" id="PS00036"/>
    </source>
</evidence>
<dbReference type="GeneID" id="87860452"/>
<dbReference type="PROSITE" id="PS00036">
    <property type="entry name" value="BZIP_BASIC"/>
    <property type="match status" value="1"/>
</dbReference>
<feature type="region of interest" description="Disordered" evidence="2">
    <location>
        <begin position="492"/>
        <end position="513"/>
    </location>
</feature>
<keyword evidence="1" id="KW-0175">Coiled coil</keyword>
<dbReference type="Proteomes" id="UP001278500">
    <property type="component" value="Unassembled WGS sequence"/>
</dbReference>
<feature type="compositionally biased region" description="Basic and acidic residues" evidence="2">
    <location>
        <begin position="95"/>
        <end position="105"/>
    </location>
</feature>
<dbReference type="InterPro" id="IPR004827">
    <property type="entry name" value="bZIP"/>
</dbReference>